<name>A0AA39MRH5_9AGAR</name>
<dbReference type="EMBL" id="JAUEPT010000022">
    <property type="protein sequence ID" value="KAK0443568.1"/>
    <property type="molecule type" value="Genomic_DNA"/>
</dbReference>
<dbReference type="Proteomes" id="UP001175226">
    <property type="component" value="Unassembled WGS sequence"/>
</dbReference>
<reference evidence="2" key="1">
    <citation type="submission" date="2023-06" db="EMBL/GenBank/DDBJ databases">
        <authorList>
            <consortium name="Lawrence Berkeley National Laboratory"/>
            <person name="Ahrendt S."/>
            <person name="Sahu N."/>
            <person name="Indic B."/>
            <person name="Wong-Bajracharya J."/>
            <person name="Merenyi Z."/>
            <person name="Ke H.-M."/>
            <person name="Monk M."/>
            <person name="Kocsube S."/>
            <person name="Drula E."/>
            <person name="Lipzen A."/>
            <person name="Balint B."/>
            <person name="Henrissat B."/>
            <person name="Andreopoulos B."/>
            <person name="Martin F.M."/>
            <person name="Harder C.B."/>
            <person name="Rigling D."/>
            <person name="Ford K.L."/>
            <person name="Foster G.D."/>
            <person name="Pangilinan J."/>
            <person name="Papanicolaou A."/>
            <person name="Barry K."/>
            <person name="LaButti K."/>
            <person name="Viragh M."/>
            <person name="Koriabine M."/>
            <person name="Yan M."/>
            <person name="Riley R."/>
            <person name="Champramary S."/>
            <person name="Plett K.L."/>
            <person name="Tsai I.J."/>
            <person name="Slot J."/>
            <person name="Sipos G."/>
            <person name="Plett J."/>
            <person name="Nagy L.G."/>
            <person name="Grigoriev I.V."/>
        </authorList>
    </citation>
    <scope>NUCLEOTIDE SEQUENCE</scope>
    <source>
        <strain evidence="2">FPL87.14</strain>
    </source>
</reference>
<proteinExistence type="predicted"/>
<comment type="caution">
    <text evidence="2">The sequence shown here is derived from an EMBL/GenBank/DDBJ whole genome shotgun (WGS) entry which is preliminary data.</text>
</comment>
<accession>A0AA39MRH5</accession>
<feature type="compositionally biased region" description="Low complexity" evidence="1">
    <location>
        <begin position="211"/>
        <end position="234"/>
    </location>
</feature>
<evidence type="ECO:0000313" key="2">
    <source>
        <dbReference type="EMBL" id="KAK0443568.1"/>
    </source>
</evidence>
<feature type="region of interest" description="Disordered" evidence="1">
    <location>
        <begin position="211"/>
        <end position="242"/>
    </location>
</feature>
<gene>
    <name evidence="2" type="ORF">EV421DRAFT_1946981</name>
</gene>
<protein>
    <submittedName>
        <fullName evidence="2">Uncharacterized protein</fullName>
    </submittedName>
</protein>
<dbReference type="AlphaFoldDB" id="A0AA39MRH5"/>
<keyword evidence="3" id="KW-1185">Reference proteome</keyword>
<evidence type="ECO:0000256" key="1">
    <source>
        <dbReference type="SAM" id="MobiDB-lite"/>
    </source>
</evidence>
<organism evidence="2 3">
    <name type="scientific">Armillaria borealis</name>
    <dbReference type="NCBI Taxonomy" id="47425"/>
    <lineage>
        <taxon>Eukaryota</taxon>
        <taxon>Fungi</taxon>
        <taxon>Dikarya</taxon>
        <taxon>Basidiomycota</taxon>
        <taxon>Agaricomycotina</taxon>
        <taxon>Agaricomycetes</taxon>
        <taxon>Agaricomycetidae</taxon>
        <taxon>Agaricales</taxon>
        <taxon>Marasmiineae</taxon>
        <taxon>Physalacriaceae</taxon>
        <taxon>Armillaria</taxon>
    </lineage>
</organism>
<evidence type="ECO:0000313" key="3">
    <source>
        <dbReference type="Proteomes" id="UP001175226"/>
    </source>
</evidence>
<sequence>MASIQLYFKPRPISRKYGHSKYLPFKWPFDSKYGPFFADYGIIPSDATEVYTIQSSALVTSLSTFYNELIPGLDAKVPNPNKFHRSEWSGLLQLAVAKADSSFCFQLECEDHIVRLAKGSRAPPPPPTDMRIIDLSPEWYNIVYSTHIRGDVELRDKSRDTELELFVWVYMFYVADDRTEIWRGFRQEMYQLTKFFFPARLPFSYAESPVAAEPPANENEPPLLSLPSSHGLSSMDSTSFSHAGDEVDLSALNRPSRRRNFVVADSVDV</sequence>